<dbReference type="HOGENOM" id="CLU_1512259_0_0_1"/>
<protein>
    <submittedName>
        <fullName evidence="1 2">Uncharacterized protein</fullName>
    </submittedName>
</protein>
<dbReference type="AlphaFoldDB" id="T1EXG3"/>
<evidence type="ECO:0000313" key="3">
    <source>
        <dbReference type="Proteomes" id="UP000015101"/>
    </source>
</evidence>
<dbReference type="GeneID" id="20201263"/>
<name>T1EXG3_HELRO</name>
<keyword evidence="3" id="KW-1185">Reference proteome</keyword>
<reference evidence="1 3" key="2">
    <citation type="journal article" date="2013" name="Nature">
        <title>Insights into bilaterian evolution from three spiralian genomes.</title>
        <authorList>
            <person name="Simakov O."/>
            <person name="Marletaz F."/>
            <person name="Cho S.J."/>
            <person name="Edsinger-Gonzales E."/>
            <person name="Havlak P."/>
            <person name="Hellsten U."/>
            <person name="Kuo D.H."/>
            <person name="Larsson T."/>
            <person name="Lv J."/>
            <person name="Arendt D."/>
            <person name="Savage R."/>
            <person name="Osoegawa K."/>
            <person name="de Jong P."/>
            <person name="Grimwood J."/>
            <person name="Chapman J.A."/>
            <person name="Shapiro H."/>
            <person name="Aerts A."/>
            <person name="Otillar R.P."/>
            <person name="Terry A.Y."/>
            <person name="Boore J.L."/>
            <person name="Grigoriev I.V."/>
            <person name="Lindberg D.R."/>
            <person name="Seaver E.C."/>
            <person name="Weisblat D.A."/>
            <person name="Putnam N.H."/>
            <person name="Rokhsar D.S."/>
        </authorList>
    </citation>
    <scope>NUCLEOTIDE SEQUENCE</scope>
</reference>
<evidence type="ECO:0000313" key="2">
    <source>
        <dbReference type="EnsemblMetazoa" id="HelroP165918"/>
    </source>
</evidence>
<reference evidence="2" key="3">
    <citation type="submission" date="2015-06" db="UniProtKB">
        <authorList>
            <consortium name="EnsemblMetazoa"/>
        </authorList>
    </citation>
    <scope>IDENTIFICATION</scope>
</reference>
<dbReference type="CTD" id="20201263"/>
<dbReference type="RefSeq" id="XP_009031236.1">
    <property type="nucleotide sequence ID" value="XM_009032988.1"/>
</dbReference>
<dbReference type="EMBL" id="AMQM01002209">
    <property type="status" value="NOT_ANNOTATED_CDS"/>
    <property type="molecule type" value="Genomic_DNA"/>
</dbReference>
<sequence length="178" mass="19821">MKNPDMASETLTIRENADEEPTQSLAKKLELVGKLHGFHQTSKKQVRLHNNSKKVADLDKENYFCLWSAAYIGAGNTASQRISLNVDMIVMPQINNAKQQQKYNTTTVLHHLIETFHVVEDTGLDGLPPGSFQLITLHTESPYDAATQLHHTILPSRTPAYDLPPATTPCDCRPGFSL</sequence>
<dbReference type="Proteomes" id="UP000015101">
    <property type="component" value="Unassembled WGS sequence"/>
</dbReference>
<dbReference type="KEGG" id="hro:HELRODRAFT_165918"/>
<gene>
    <name evidence="2" type="primary">20201263</name>
    <name evidence="1" type="ORF">HELRODRAFT_165918</name>
</gene>
<evidence type="ECO:0000313" key="1">
    <source>
        <dbReference type="EMBL" id="ESN90275.1"/>
    </source>
</evidence>
<dbReference type="EMBL" id="KB097753">
    <property type="protein sequence ID" value="ESN90275.1"/>
    <property type="molecule type" value="Genomic_DNA"/>
</dbReference>
<dbReference type="EnsemblMetazoa" id="HelroT165918">
    <property type="protein sequence ID" value="HelroP165918"/>
    <property type="gene ID" value="HelroG165918"/>
</dbReference>
<proteinExistence type="predicted"/>
<accession>T1EXG3</accession>
<organism evidence="2 3">
    <name type="scientific">Helobdella robusta</name>
    <name type="common">Californian leech</name>
    <dbReference type="NCBI Taxonomy" id="6412"/>
    <lineage>
        <taxon>Eukaryota</taxon>
        <taxon>Metazoa</taxon>
        <taxon>Spiralia</taxon>
        <taxon>Lophotrochozoa</taxon>
        <taxon>Annelida</taxon>
        <taxon>Clitellata</taxon>
        <taxon>Hirudinea</taxon>
        <taxon>Rhynchobdellida</taxon>
        <taxon>Glossiphoniidae</taxon>
        <taxon>Helobdella</taxon>
    </lineage>
</organism>
<reference evidence="3" key="1">
    <citation type="submission" date="2012-12" db="EMBL/GenBank/DDBJ databases">
        <authorList>
            <person name="Hellsten U."/>
            <person name="Grimwood J."/>
            <person name="Chapman J.A."/>
            <person name="Shapiro H."/>
            <person name="Aerts A."/>
            <person name="Otillar R.P."/>
            <person name="Terry A.Y."/>
            <person name="Boore J.L."/>
            <person name="Simakov O."/>
            <person name="Marletaz F."/>
            <person name="Cho S.-J."/>
            <person name="Edsinger-Gonzales E."/>
            <person name="Havlak P."/>
            <person name="Kuo D.-H."/>
            <person name="Larsson T."/>
            <person name="Lv J."/>
            <person name="Arendt D."/>
            <person name="Savage R."/>
            <person name="Osoegawa K."/>
            <person name="de Jong P."/>
            <person name="Lindberg D.R."/>
            <person name="Seaver E.C."/>
            <person name="Weisblat D.A."/>
            <person name="Putnam N.H."/>
            <person name="Grigoriev I.V."/>
            <person name="Rokhsar D.S."/>
        </authorList>
    </citation>
    <scope>NUCLEOTIDE SEQUENCE</scope>
</reference>
<dbReference type="InParanoid" id="T1EXG3"/>